<reference evidence="2 3" key="1">
    <citation type="submission" date="2019-06" db="EMBL/GenBank/DDBJ databases">
        <title>Sequencing the genomes of 1000 actinobacteria strains.</title>
        <authorList>
            <person name="Klenk H.-P."/>
        </authorList>
    </citation>
    <scope>NUCLEOTIDE SEQUENCE [LARGE SCALE GENOMIC DNA]</scope>
    <source>
        <strain evidence="2 3">DSM 18607</strain>
    </source>
</reference>
<evidence type="ECO:0000313" key="3">
    <source>
        <dbReference type="Proteomes" id="UP000317893"/>
    </source>
</evidence>
<dbReference type="SUPFAM" id="SSF55729">
    <property type="entry name" value="Acyl-CoA N-acyltransferases (Nat)"/>
    <property type="match status" value="1"/>
</dbReference>
<dbReference type="InterPro" id="IPR000182">
    <property type="entry name" value="GNAT_dom"/>
</dbReference>
<dbReference type="InterPro" id="IPR025289">
    <property type="entry name" value="DUF4081"/>
</dbReference>
<dbReference type="PROSITE" id="PS51186">
    <property type="entry name" value="GNAT"/>
    <property type="match status" value="1"/>
</dbReference>
<dbReference type="InterPro" id="IPR016181">
    <property type="entry name" value="Acyl_CoA_acyltransferase"/>
</dbReference>
<dbReference type="Pfam" id="PF13312">
    <property type="entry name" value="DUF4081"/>
    <property type="match status" value="1"/>
</dbReference>
<feature type="domain" description="N-acetyltransferase" evidence="1">
    <location>
        <begin position="138"/>
        <end position="278"/>
    </location>
</feature>
<proteinExistence type="predicted"/>
<keyword evidence="3" id="KW-1185">Reference proteome</keyword>
<evidence type="ECO:0000259" key="1">
    <source>
        <dbReference type="PROSITE" id="PS51186"/>
    </source>
</evidence>
<gene>
    <name evidence="2" type="ORF">FB458_3020</name>
</gene>
<dbReference type="EMBL" id="VFMN01000001">
    <property type="protein sequence ID" value="TQJ09904.1"/>
    <property type="molecule type" value="Genomic_DNA"/>
</dbReference>
<sequence length="278" mass="30024">MTSPVRALAVTDRDEALELCARNPAANVFVASRIEEGALRAAPGSLLGYRVDGELRGLVWVSANVVPVECDEEALAAVATRIRRWHRGCASIFGPTEQVEGLWEHLAPHWGRPRAIRWRQPLMVTTDDPGAAGVPLDPRVRPATDAEVDLVLPAAAAMFTDEIGYPPFHGSSRGYRSLIAQLVREGHTFVWVEDGEVLFKADVGSASIGAAQIQGVWLHPRLRGQGLATPLMAATTSLVLRDVAPLASLYVNDFNAAARATYRAVGFHEVGSFTTVLM</sequence>
<dbReference type="Pfam" id="PF00583">
    <property type="entry name" value="Acetyltransf_1"/>
    <property type="match status" value="1"/>
</dbReference>
<dbReference type="PIRSF" id="PIRSF021603">
    <property type="entry name" value="UCP21603_acetyltransf"/>
    <property type="match status" value="1"/>
</dbReference>
<dbReference type="Proteomes" id="UP000317893">
    <property type="component" value="Unassembled WGS sequence"/>
</dbReference>
<dbReference type="InterPro" id="IPR016794">
    <property type="entry name" value="UCP21603_acetyltransf"/>
</dbReference>
<dbReference type="GO" id="GO:0016747">
    <property type="term" value="F:acyltransferase activity, transferring groups other than amino-acyl groups"/>
    <property type="evidence" value="ECO:0007669"/>
    <property type="project" value="InterPro"/>
</dbReference>
<accession>A0A542E3S4</accession>
<dbReference type="Gene3D" id="3.40.630.30">
    <property type="match status" value="1"/>
</dbReference>
<organism evidence="2 3">
    <name type="scientific">Lapillicoccus jejuensis</name>
    <dbReference type="NCBI Taxonomy" id="402171"/>
    <lineage>
        <taxon>Bacteria</taxon>
        <taxon>Bacillati</taxon>
        <taxon>Actinomycetota</taxon>
        <taxon>Actinomycetes</taxon>
        <taxon>Micrococcales</taxon>
        <taxon>Intrasporangiaceae</taxon>
        <taxon>Lapillicoccus</taxon>
    </lineage>
</organism>
<dbReference type="AlphaFoldDB" id="A0A542E3S4"/>
<protein>
    <recommendedName>
        <fullName evidence="1">N-acetyltransferase domain-containing protein</fullName>
    </recommendedName>
</protein>
<name>A0A542E3S4_9MICO</name>
<evidence type="ECO:0000313" key="2">
    <source>
        <dbReference type="EMBL" id="TQJ09904.1"/>
    </source>
</evidence>
<comment type="caution">
    <text evidence="2">The sequence shown here is derived from an EMBL/GenBank/DDBJ whole genome shotgun (WGS) entry which is preliminary data.</text>
</comment>